<dbReference type="AlphaFoldDB" id="M7XGC6"/>
<dbReference type="STRING" id="1239962.C943_04178"/>
<dbReference type="eggNOG" id="COG0468">
    <property type="taxonomic scope" value="Bacteria"/>
</dbReference>
<evidence type="ECO:0000313" key="2">
    <source>
        <dbReference type="Proteomes" id="UP000010953"/>
    </source>
</evidence>
<accession>M7XGC6</accession>
<dbReference type="RefSeq" id="WP_008625926.1">
    <property type="nucleotide sequence ID" value="NZ_AMZY02000008.1"/>
</dbReference>
<dbReference type="OrthoDB" id="1625426at2"/>
<dbReference type="Proteomes" id="UP000010953">
    <property type="component" value="Unassembled WGS sequence"/>
</dbReference>
<organism evidence="1 2">
    <name type="scientific">Mariniradius saccharolyticus AK6</name>
    <dbReference type="NCBI Taxonomy" id="1239962"/>
    <lineage>
        <taxon>Bacteria</taxon>
        <taxon>Pseudomonadati</taxon>
        <taxon>Bacteroidota</taxon>
        <taxon>Cytophagia</taxon>
        <taxon>Cytophagales</taxon>
        <taxon>Cyclobacteriaceae</taxon>
        <taxon>Mariniradius</taxon>
    </lineage>
</organism>
<protein>
    <submittedName>
        <fullName evidence="1">Uncharacterized protein</fullName>
    </submittedName>
</protein>
<proteinExistence type="predicted"/>
<comment type="caution">
    <text evidence="1">The sequence shown here is derived from an EMBL/GenBank/DDBJ whole genome shotgun (WGS) entry which is preliminary data.</text>
</comment>
<dbReference type="InParanoid" id="M7XGC6"/>
<sequence>MNLPTEKTQIGKVRIVVKGQDSFRTTAASMIIASGFEPDPNNVAVIDTNSNYNKLFAGWGFHNLVQLNYPCTLEKMLGAIESCETKKVLVIDSIDSFLSTLMAIHSRENETGWESIVKSWRKVIARLMLGSCHVIVSLKVRDQMMEDLDVFGLEEILPPIPASGLGSDWFEDTKALLSKLCSC</sequence>
<dbReference type="EMBL" id="AMZY02000008">
    <property type="protein sequence ID" value="EMS33859.1"/>
    <property type="molecule type" value="Genomic_DNA"/>
</dbReference>
<gene>
    <name evidence="1" type="ORF">C943_04178</name>
</gene>
<evidence type="ECO:0000313" key="1">
    <source>
        <dbReference type="EMBL" id="EMS33859.1"/>
    </source>
</evidence>
<keyword evidence="2" id="KW-1185">Reference proteome</keyword>
<name>M7XGC6_9BACT</name>
<reference evidence="1" key="1">
    <citation type="submission" date="2013-01" db="EMBL/GenBank/DDBJ databases">
        <title>Genome assembly of Mariniradius saccharolyticus AK6.</title>
        <authorList>
            <person name="Vaidya B."/>
            <person name="Khatri I."/>
            <person name="Tanuku N.R.S."/>
            <person name="Subramanian S."/>
            <person name="Pinnaka A."/>
        </authorList>
    </citation>
    <scope>NUCLEOTIDE SEQUENCE [LARGE SCALE GENOMIC DNA]</scope>
    <source>
        <strain evidence="1">AK6</strain>
    </source>
</reference>